<reference evidence="2" key="1">
    <citation type="journal article" date="2014" name="Cell">
        <title>The Architecture of a Scrambled Genome Reveals Massive Levels of Genomic Rearrangement during Development.</title>
        <authorList>
            <person name="Chen X."/>
            <person name="Bracht J.R."/>
            <person name="Goldman A.D."/>
            <person name="Dolzhenko E."/>
            <person name="Clay D.M."/>
            <person name="Swart E.C."/>
            <person name="Perlman D.H."/>
            <person name="Doak T.G."/>
            <person name="Stuart A."/>
            <person name="Amemiya C.T."/>
            <person name="Sebra R.P."/>
            <person name="Landweber L.F."/>
        </authorList>
    </citation>
    <scope>NUCLEOTIDE SEQUENCE [LARGE SCALE GENOMIC DNA]</scope>
    <source>
        <strain evidence="2">JRB310</strain>
    </source>
</reference>
<keyword evidence="2" id="KW-1185">Reference proteome</keyword>
<dbReference type="AlphaFoldDB" id="A0A073I0E4"/>
<name>A0A073I0E4_9SPIT</name>
<evidence type="ECO:0000313" key="2">
    <source>
        <dbReference type="Proteomes" id="UP000053232"/>
    </source>
</evidence>
<accession>A0A073I0E4</accession>
<dbReference type="Proteomes" id="UP000053232">
    <property type="component" value="Unassembled WGS sequence"/>
</dbReference>
<sequence>MPDSLGNFMFFVTLIQSPLSTSSQPFFLKNSLATSLSCSLSRWQKTSHLNQGYRNVQYFLVSNGQYGTAYLIYLQGLKVLLQKTCRIFLLHHSQFLPTFSVIFVPFVKQWVSKYFGGKVS</sequence>
<proteinExistence type="predicted"/>
<comment type="caution">
    <text evidence="1">The sequence shown here is derived from an EMBL/GenBank/DDBJ whole genome shotgun (WGS) entry which is preliminary data.</text>
</comment>
<protein>
    <submittedName>
        <fullName evidence="1">Uncharacterized protein</fullName>
    </submittedName>
</protein>
<organism evidence="1 2">
    <name type="scientific">Oxytricha trifallax</name>
    <dbReference type="NCBI Taxonomy" id="1172189"/>
    <lineage>
        <taxon>Eukaryota</taxon>
        <taxon>Sar</taxon>
        <taxon>Alveolata</taxon>
        <taxon>Ciliophora</taxon>
        <taxon>Intramacronucleata</taxon>
        <taxon>Spirotrichea</taxon>
        <taxon>Stichotrichia</taxon>
        <taxon>Sporadotrichida</taxon>
        <taxon>Oxytrichidae</taxon>
        <taxon>Oxytrichinae</taxon>
        <taxon>Oxytricha</taxon>
    </lineage>
</organism>
<gene>
    <name evidence="1" type="ORF">OXYTRIMIC_507</name>
</gene>
<evidence type="ECO:0000313" key="1">
    <source>
        <dbReference type="EMBL" id="KEJ82941.1"/>
    </source>
</evidence>
<dbReference type="EMBL" id="ARYC01001811">
    <property type="protein sequence ID" value="KEJ82941.1"/>
    <property type="molecule type" value="Genomic_DNA"/>
</dbReference>